<evidence type="ECO:0000256" key="8">
    <source>
        <dbReference type="SAM" id="SignalP"/>
    </source>
</evidence>
<dbReference type="Pfam" id="PF17961">
    <property type="entry name" value="Big_8"/>
    <property type="match status" value="1"/>
</dbReference>
<feature type="compositionally biased region" description="Polar residues" evidence="7">
    <location>
        <begin position="489"/>
        <end position="501"/>
    </location>
</feature>
<dbReference type="RefSeq" id="WP_274959228.1">
    <property type="nucleotide sequence ID" value="NZ_DYWQ01000096.1"/>
</dbReference>
<feature type="chain" id="PRO_5037940286" evidence="8">
    <location>
        <begin position="24"/>
        <end position="726"/>
    </location>
</feature>
<evidence type="ECO:0000256" key="1">
    <source>
        <dbReference type="ARBA" id="ARBA00004168"/>
    </source>
</evidence>
<evidence type="ECO:0000259" key="9">
    <source>
        <dbReference type="Pfam" id="PF06458"/>
    </source>
</evidence>
<evidence type="ECO:0000256" key="5">
    <source>
        <dbReference type="ARBA" id="ARBA00022737"/>
    </source>
</evidence>
<protein>
    <submittedName>
        <fullName evidence="11">MucBP domain-containing protein</fullName>
    </submittedName>
</protein>
<feature type="region of interest" description="Disordered" evidence="7">
    <location>
        <begin position="486"/>
        <end position="513"/>
    </location>
</feature>
<reference evidence="11" key="1">
    <citation type="journal article" date="2021" name="PeerJ">
        <title>Extensive microbial diversity within the chicken gut microbiome revealed by metagenomics and culture.</title>
        <authorList>
            <person name="Gilroy R."/>
            <person name="Ravi A."/>
            <person name="Getino M."/>
            <person name="Pursley I."/>
            <person name="Horton D.L."/>
            <person name="Alikhan N.F."/>
            <person name="Baker D."/>
            <person name="Gharbi K."/>
            <person name="Hall N."/>
            <person name="Watson M."/>
            <person name="Adriaenssens E.M."/>
            <person name="Foster-Nyarko E."/>
            <person name="Jarju S."/>
            <person name="Secka A."/>
            <person name="Antonio M."/>
            <person name="Oren A."/>
            <person name="Chaudhuri R.R."/>
            <person name="La Ragione R."/>
            <person name="Hildebrand F."/>
            <person name="Pallen M.J."/>
        </authorList>
    </citation>
    <scope>NUCLEOTIDE SEQUENCE</scope>
    <source>
        <strain evidence="11">CHK124-7917</strain>
    </source>
</reference>
<dbReference type="GO" id="GO:0007155">
    <property type="term" value="P:cell adhesion"/>
    <property type="evidence" value="ECO:0007669"/>
    <property type="project" value="InterPro"/>
</dbReference>
<dbReference type="InterPro" id="IPR011252">
    <property type="entry name" value="Fibrogen-bd_dom1"/>
</dbReference>
<dbReference type="Proteomes" id="UP000697330">
    <property type="component" value="Unassembled WGS sequence"/>
</dbReference>
<proteinExistence type="predicted"/>
<dbReference type="Gene3D" id="3.10.20.320">
    <property type="entry name" value="Putative peptidoglycan bound protein (lpxtg motif)"/>
    <property type="match status" value="2"/>
</dbReference>
<keyword evidence="5" id="KW-0677">Repeat</keyword>
<dbReference type="Pfam" id="PF06458">
    <property type="entry name" value="MucBP"/>
    <property type="match status" value="2"/>
</dbReference>
<evidence type="ECO:0000256" key="6">
    <source>
        <dbReference type="ARBA" id="ARBA00023088"/>
    </source>
</evidence>
<reference evidence="11" key="2">
    <citation type="submission" date="2021-09" db="EMBL/GenBank/DDBJ databases">
        <authorList>
            <person name="Gilroy R."/>
        </authorList>
    </citation>
    <scope>NUCLEOTIDE SEQUENCE</scope>
    <source>
        <strain evidence="11">CHK124-7917</strain>
    </source>
</reference>
<accession>A0A921GET4</accession>
<evidence type="ECO:0000256" key="7">
    <source>
        <dbReference type="SAM" id="MobiDB-lite"/>
    </source>
</evidence>
<keyword evidence="2" id="KW-0134">Cell wall</keyword>
<evidence type="ECO:0000256" key="4">
    <source>
        <dbReference type="ARBA" id="ARBA00022729"/>
    </source>
</evidence>
<feature type="domain" description="MucBP" evidence="9">
    <location>
        <begin position="519"/>
        <end position="585"/>
    </location>
</feature>
<evidence type="ECO:0000313" key="12">
    <source>
        <dbReference type="Proteomes" id="UP000697330"/>
    </source>
</evidence>
<evidence type="ECO:0000313" key="11">
    <source>
        <dbReference type="EMBL" id="HJF45467.1"/>
    </source>
</evidence>
<dbReference type="Gene3D" id="2.60.40.1280">
    <property type="match status" value="1"/>
</dbReference>
<feature type="region of interest" description="Disordered" evidence="7">
    <location>
        <begin position="604"/>
        <end position="629"/>
    </location>
</feature>
<dbReference type="EMBL" id="DYWQ01000096">
    <property type="protein sequence ID" value="HJF45467.1"/>
    <property type="molecule type" value="Genomic_DNA"/>
</dbReference>
<keyword evidence="4 8" id="KW-0732">Signal</keyword>
<dbReference type="SUPFAM" id="SSF49401">
    <property type="entry name" value="Bacterial adhesins"/>
    <property type="match status" value="1"/>
</dbReference>
<gene>
    <name evidence="11" type="ORF">K8U72_06770</name>
</gene>
<evidence type="ECO:0000256" key="2">
    <source>
        <dbReference type="ARBA" id="ARBA00022512"/>
    </source>
</evidence>
<dbReference type="InterPro" id="IPR041171">
    <property type="entry name" value="SDR_Ig"/>
</dbReference>
<dbReference type="InterPro" id="IPR008966">
    <property type="entry name" value="Adhesion_dom_sf"/>
</dbReference>
<comment type="subcellular location">
    <subcellularLocation>
        <location evidence="1">Secreted</location>
        <location evidence="1">Cell wall</location>
        <topology evidence="1">Peptidoglycan-anchor</topology>
    </subcellularLocation>
</comment>
<evidence type="ECO:0000259" key="10">
    <source>
        <dbReference type="Pfam" id="PF17961"/>
    </source>
</evidence>
<organism evidence="11 12">
    <name type="scientific">Thermophilibacter provencensis</name>
    <dbReference type="NCBI Taxonomy" id="1852386"/>
    <lineage>
        <taxon>Bacteria</taxon>
        <taxon>Bacillati</taxon>
        <taxon>Actinomycetota</taxon>
        <taxon>Coriobacteriia</taxon>
        <taxon>Coriobacteriales</taxon>
        <taxon>Atopobiaceae</taxon>
        <taxon>Thermophilibacter</taxon>
    </lineage>
</organism>
<feature type="domain" description="MucBP" evidence="9">
    <location>
        <begin position="594"/>
        <end position="654"/>
    </location>
</feature>
<feature type="domain" description="SDR-like Ig" evidence="10">
    <location>
        <begin position="64"/>
        <end position="149"/>
    </location>
</feature>
<name>A0A921GET4_9ACTN</name>
<keyword evidence="6" id="KW-0572">Peptidoglycan-anchor</keyword>
<comment type="caution">
    <text evidence="11">The sequence shown here is derived from an EMBL/GenBank/DDBJ whole genome shotgun (WGS) entry which is preliminary data.</text>
</comment>
<feature type="signal peptide" evidence="8">
    <location>
        <begin position="1"/>
        <end position="23"/>
    </location>
</feature>
<feature type="region of interest" description="Disordered" evidence="7">
    <location>
        <begin position="654"/>
        <end position="703"/>
    </location>
</feature>
<keyword evidence="3" id="KW-0964">Secreted</keyword>
<dbReference type="AlphaFoldDB" id="A0A921GET4"/>
<evidence type="ECO:0000256" key="3">
    <source>
        <dbReference type="ARBA" id="ARBA00022525"/>
    </source>
</evidence>
<dbReference type="InterPro" id="IPR009459">
    <property type="entry name" value="MucBP_dom"/>
</dbReference>
<sequence>MVLLALSLVVAAGTLAAPRAAHAAEIGSVANLTDVAARGGGYDNLLSPDSGYTPEKGGFNSDIGLSATLTITHDPSAPLKAGDTFSFGLVPDDSFASRFWYVYNSDKAEFRTVLDDETDEEIATIAWSDSNTLTLTFTEAAEGKSEVRCVFSSIPFTRSARYIYEWFANNGDSDRIHETPEGRRYVDVTYHLTVNGQKTDQQMTLRALEPQGSAPTSAYMSKYRGGLQPEGTLFYELAINTLLSPVNELVVYDTPDVNMRWDREFKLYNMVGSDIYGASAYTTYTATPYYNVTKGTTDPSTAEVGDFQIWMYDIYFLADREGQEQTRQATYEEVSHPITHLDPRYPGERRALPEEYQTSISPVSTPQNILVTVPAGQQLTTEQQKLIDETTAGGSSGLSTADNAGVVGMGFKIVIQNLPNNVQDGVGGRYRIAYSMKPVRDSKFVNNENNPLYWNAASYYIQEIPTCTSEDVAEGKQCPPITFEKSKAADSNSHTGSSINIKTDIPDGKVTGSTRGSRVTVRYRVKGTENYLADPEILTGATGESYDAEALKKQFEGYAFDSASPDFAPMHGAFANEPQVVVLEYVPITYGSLVVRHVDHDTGAPLTDDATSQHAVGEGYETQPGSFDGYELVVTPQNARGSIVEGTTTVTYEYAKKKQPDSKPTPDGGKGGEKDGGTPTGNTGQAVKKREKKPLPNTGEPAGVAIALGASGAVVALLGGTLRRRG</sequence>